<dbReference type="EMBL" id="GBXM01013181">
    <property type="protein sequence ID" value="JAH95396.1"/>
    <property type="molecule type" value="Transcribed_RNA"/>
</dbReference>
<proteinExistence type="predicted"/>
<protein>
    <submittedName>
        <fullName evidence="1">Uncharacterized protein</fullName>
    </submittedName>
</protein>
<reference evidence="1" key="1">
    <citation type="submission" date="2014-11" db="EMBL/GenBank/DDBJ databases">
        <authorList>
            <person name="Amaro Gonzalez C."/>
        </authorList>
    </citation>
    <scope>NUCLEOTIDE SEQUENCE</scope>
</reference>
<accession>A0A0E9WYX7</accession>
<evidence type="ECO:0000313" key="1">
    <source>
        <dbReference type="EMBL" id="JAH95396.1"/>
    </source>
</evidence>
<sequence length="117" mass="12818">MVKRTFSAQRPENNQKIPALPSKSIRSWKVLVTMKAAVQFIKTQIALANPRTCTGKISDITSHGVGPQPKAKPAMKRPMLARAIHASSCWSCSSRSWAKTRNFGSEELLGIGLVSLK</sequence>
<reference evidence="1" key="2">
    <citation type="journal article" date="2015" name="Fish Shellfish Immunol.">
        <title>Early steps in the European eel (Anguilla anguilla)-Vibrio vulnificus interaction in the gills: Role of the RtxA13 toxin.</title>
        <authorList>
            <person name="Callol A."/>
            <person name="Pajuelo D."/>
            <person name="Ebbesson L."/>
            <person name="Teles M."/>
            <person name="MacKenzie S."/>
            <person name="Amaro C."/>
        </authorList>
    </citation>
    <scope>NUCLEOTIDE SEQUENCE</scope>
</reference>
<organism evidence="1">
    <name type="scientific">Anguilla anguilla</name>
    <name type="common">European freshwater eel</name>
    <name type="synonym">Muraena anguilla</name>
    <dbReference type="NCBI Taxonomy" id="7936"/>
    <lineage>
        <taxon>Eukaryota</taxon>
        <taxon>Metazoa</taxon>
        <taxon>Chordata</taxon>
        <taxon>Craniata</taxon>
        <taxon>Vertebrata</taxon>
        <taxon>Euteleostomi</taxon>
        <taxon>Actinopterygii</taxon>
        <taxon>Neopterygii</taxon>
        <taxon>Teleostei</taxon>
        <taxon>Anguilliformes</taxon>
        <taxon>Anguillidae</taxon>
        <taxon>Anguilla</taxon>
    </lineage>
</organism>
<name>A0A0E9WYX7_ANGAN</name>
<dbReference type="AlphaFoldDB" id="A0A0E9WYX7"/>